<evidence type="ECO:0000313" key="3">
    <source>
        <dbReference type="EMBL" id="APE95866.1"/>
    </source>
</evidence>
<reference evidence="5" key="2">
    <citation type="submission" date="2016-08" db="EMBL/GenBank/DDBJ databases">
        <title>Discovery of first anaerobic lithoheterotrophic haloarchae widely represented in hypersaline habitats.</title>
        <authorList>
            <person name="Sorokin D.Y."/>
            <person name="Kublanov I.V."/>
            <person name="Roman P."/>
            <person name="Sinninghe Damste J.S."/>
            <person name="Golyshin P.N."/>
            <person name="Rojo D."/>
            <person name="Ciordia S."/>
            <person name="Mena Md.C."/>
            <person name="Ferrer M."/>
            <person name="Smedile F."/>
            <person name="Messina E."/>
            <person name="La Cono V."/>
            <person name="Yakimov M.M."/>
        </authorList>
    </citation>
    <scope>NUCLEOTIDE SEQUENCE [LARGE SCALE GENOMIC DNA]</scope>
    <source>
        <strain evidence="5">HSR6</strain>
    </source>
</reference>
<evidence type="ECO:0000256" key="1">
    <source>
        <dbReference type="ARBA" id="ARBA00023186"/>
    </source>
</evidence>
<dbReference type="InterPro" id="IPR020945">
    <property type="entry name" value="DMSO/NO3_reduct_chaperone"/>
</dbReference>
<organism evidence="2 4">
    <name type="scientific">Halodesulfurarchaeum formicicum</name>
    <dbReference type="NCBI Taxonomy" id="1873524"/>
    <lineage>
        <taxon>Archaea</taxon>
        <taxon>Methanobacteriati</taxon>
        <taxon>Methanobacteriota</taxon>
        <taxon>Stenosarchaea group</taxon>
        <taxon>Halobacteria</taxon>
        <taxon>Halobacteriales</taxon>
        <taxon>Halobacteriaceae</taxon>
        <taxon>Halodesulfurarchaeum</taxon>
    </lineage>
</organism>
<dbReference type="Gene3D" id="1.10.3480.10">
    <property type="entry name" value="TorD-like"/>
    <property type="match status" value="1"/>
</dbReference>
<reference evidence="3" key="3">
    <citation type="journal article" date="2017" name="ISME J.">
        <title>Discovery of anaerobic lithoheterotrophic haloarchaea, ubiquitous in hypersaline habitats.</title>
        <authorList>
            <person name="Sorokin D.Y."/>
            <person name="Messina E."/>
            <person name="Smedile F."/>
            <person name="Roman P."/>
            <person name="Damste J.S.S."/>
            <person name="Ciordia S."/>
            <person name="Mena M.C."/>
            <person name="Ferrer M."/>
            <person name="Golyshin P.N."/>
            <person name="Kublanov I.V."/>
            <person name="Samarov N.I."/>
            <person name="Toshchakov S.V."/>
            <person name="La Cono V."/>
            <person name="Yakimov M.M."/>
        </authorList>
    </citation>
    <scope>NUCLEOTIDE SEQUENCE</scope>
    <source>
        <strain evidence="3">HSR6</strain>
    </source>
</reference>
<dbReference type="Pfam" id="PF02613">
    <property type="entry name" value="Nitrate_red_del"/>
    <property type="match status" value="1"/>
</dbReference>
<protein>
    <submittedName>
        <fullName evidence="2">Anaerobic dehydrogenase subunit</fullName>
    </submittedName>
</protein>
<dbReference type="PANTHER" id="PTHR34227:SF1">
    <property type="entry name" value="DIMETHYL SULFOXIDE REDUCTASE CHAPERONE-RELATED"/>
    <property type="match status" value="1"/>
</dbReference>
<gene>
    <name evidence="3" type="ORF">HSR6_1423</name>
    <name evidence="2" type="ORF">HTSR_1351</name>
</gene>
<dbReference type="Proteomes" id="UP000185608">
    <property type="component" value="Chromosome"/>
</dbReference>
<dbReference type="AlphaFoldDB" id="A0A1D8S592"/>
<evidence type="ECO:0000313" key="4">
    <source>
        <dbReference type="Proteomes" id="UP000185608"/>
    </source>
</evidence>
<dbReference type="Proteomes" id="UP000186165">
    <property type="component" value="Chromosome"/>
</dbReference>
<dbReference type="PANTHER" id="PTHR34227">
    <property type="entry name" value="CHAPERONE PROTEIN YCDY"/>
    <property type="match status" value="1"/>
</dbReference>
<dbReference type="EMBL" id="CP016804">
    <property type="protein sequence ID" value="APE95866.1"/>
    <property type="molecule type" value="Genomic_DNA"/>
</dbReference>
<evidence type="ECO:0000313" key="5">
    <source>
        <dbReference type="Proteomes" id="UP000186165"/>
    </source>
</evidence>
<proteinExistence type="predicted"/>
<dbReference type="EMBL" id="CP016070">
    <property type="protein sequence ID" value="AOW80527.1"/>
    <property type="molecule type" value="Genomic_DNA"/>
</dbReference>
<name>A0A1D8S592_9EURY</name>
<dbReference type="STRING" id="1873524.HSR6_1423"/>
<dbReference type="InterPro" id="IPR050289">
    <property type="entry name" value="TorD/DmsD_chaperones"/>
</dbReference>
<reference evidence="2 4" key="1">
    <citation type="submission" date="2016-06" db="EMBL/GenBank/DDBJ databases">
        <title>Discovery of anaerobic lithoheterotrophic haloarchaeon capable of sulfur respiration by hydrogen and formate.</title>
        <authorList>
            <person name="Sorokin D.Y."/>
            <person name="Kublanov I.V."/>
            <person name="Roman P."/>
            <person name="Sinninghe Damste J.S."/>
            <person name="Golyshin P.N."/>
            <person name="Rojo D."/>
            <person name="Ciordia S."/>
            <person name="Mena Md.C."/>
            <person name="Ferrer M."/>
            <person name="Smedile F."/>
            <person name="Messina E."/>
            <person name="La Cono V."/>
            <person name="Yakimov M.M."/>
        </authorList>
    </citation>
    <scope>NUCLEOTIDE SEQUENCE [LARGE SCALE GENOMIC DNA]</scope>
    <source>
        <strain evidence="2 4">HTSR1</strain>
    </source>
</reference>
<dbReference type="OrthoDB" id="204635at2157"/>
<dbReference type="KEGG" id="halh:HTSR_1351"/>
<accession>A0A1J1ACI1</accession>
<dbReference type="SUPFAM" id="SSF89155">
    <property type="entry name" value="TorD-like"/>
    <property type="match status" value="1"/>
</dbReference>
<dbReference type="KEGG" id="hhsr:HSR6_1423"/>
<dbReference type="GeneID" id="30417951"/>
<keyword evidence="5" id="KW-1185">Reference proteome</keyword>
<evidence type="ECO:0000313" key="2">
    <source>
        <dbReference type="EMBL" id="AOW80527.1"/>
    </source>
</evidence>
<accession>A0A1D8S592</accession>
<sequence length="233" mass="25700">MSHSSTEDVPLDHPDRWASLHTLFAECLKAPTEGFVEEVRAGRLEAELVDHVDVLSLSVSDPAPPHPADRATLQRAYLSLFEAMEQPFAPPVESPYKPWYGDRSGGLLGGPPASDMENRYEALGASPPPAYPADHVALLLEYGALLLDAGAVEEYRSFLDEHMDWLPAFAKLVEDARTDEPFYDWTIETLREVVADLRTRLDIPSPTEAAVEEMADRVDGSTVPEQADAVFDP</sequence>
<dbReference type="RefSeq" id="WP_070365213.1">
    <property type="nucleotide sequence ID" value="NZ_CP016070.1"/>
</dbReference>
<keyword evidence="1" id="KW-0143">Chaperone</keyword>
<dbReference type="InterPro" id="IPR036411">
    <property type="entry name" value="TorD-like_sf"/>
</dbReference>